<evidence type="ECO:0000313" key="6">
    <source>
        <dbReference type="EMBL" id="OQX10444.1"/>
    </source>
</evidence>
<name>A0A1Y1QP25_9GAMM</name>
<dbReference type="SUPFAM" id="SSF46689">
    <property type="entry name" value="Homeodomain-like"/>
    <property type="match status" value="1"/>
</dbReference>
<proteinExistence type="predicted"/>
<dbReference type="PROSITE" id="PS01081">
    <property type="entry name" value="HTH_TETR_1"/>
    <property type="match status" value="1"/>
</dbReference>
<dbReference type="Proteomes" id="UP000192491">
    <property type="component" value="Unassembled WGS sequence"/>
</dbReference>
<feature type="domain" description="HTH tetR-type" evidence="5">
    <location>
        <begin position="12"/>
        <end position="72"/>
    </location>
</feature>
<sequence>MPYLKKCPSQPEPIDCRILTAALDLFVENGYHNVSIHEVQKRAQVSIGSIYNHFGGKEGVAQALYKHILNEVDELVDAVMAEYPTHWQQCEAIIQQLFGYTETHRNIIAFAFHAKHTEFISEEPLACRSAPFSKMRQIVRQGIDNGDFVALDPWVITSSIFGGAIRMIQLRVDGVIENPLPEYAPQLLQTIRAGVLQNGGCPQTVTVG</sequence>
<dbReference type="GO" id="GO:0003700">
    <property type="term" value="F:DNA-binding transcription factor activity"/>
    <property type="evidence" value="ECO:0007669"/>
    <property type="project" value="TreeGrafter"/>
</dbReference>
<keyword evidence="2 4" id="KW-0238">DNA-binding</keyword>
<evidence type="ECO:0000256" key="1">
    <source>
        <dbReference type="ARBA" id="ARBA00023015"/>
    </source>
</evidence>
<dbReference type="Pfam" id="PF00440">
    <property type="entry name" value="TetR_N"/>
    <property type="match status" value="1"/>
</dbReference>
<dbReference type="PANTHER" id="PTHR30055:SF234">
    <property type="entry name" value="HTH-TYPE TRANSCRIPTIONAL REGULATOR BETI"/>
    <property type="match status" value="1"/>
</dbReference>
<keyword evidence="3" id="KW-0804">Transcription</keyword>
<dbReference type="PROSITE" id="PS50977">
    <property type="entry name" value="HTH_TETR_2"/>
    <property type="match status" value="1"/>
</dbReference>
<feature type="DNA-binding region" description="H-T-H motif" evidence="4">
    <location>
        <begin position="35"/>
        <end position="54"/>
    </location>
</feature>
<dbReference type="InterPro" id="IPR009057">
    <property type="entry name" value="Homeodomain-like_sf"/>
</dbReference>
<evidence type="ECO:0000259" key="5">
    <source>
        <dbReference type="PROSITE" id="PS50977"/>
    </source>
</evidence>
<dbReference type="SUPFAM" id="SSF48498">
    <property type="entry name" value="Tetracyclin repressor-like, C-terminal domain"/>
    <property type="match status" value="1"/>
</dbReference>
<evidence type="ECO:0000256" key="3">
    <source>
        <dbReference type="ARBA" id="ARBA00023163"/>
    </source>
</evidence>
<gene>
    <name evidence="6" type="ORF">BWK73_20330</name>
</gene>
<dbReference type="InterPro" id="IPR001647">
    <property type="entry name" value="HTH_TetR"/>
</dbReference>
<dbReference type="EMBL" id="MTEJ01000112">
    <property type="protein sequence ID" value="OQX10444.1"/>
    <property type="molecule type" value="Genomic_DNA"/>
</dbReference>
<comment type="caution">
    <text evidence="6">The sequence shown here is derived from an EMBL/GenBank/DDBJ whole genome shotgun (WGS) entry which is preliminary data.</text>
</comment>
<reference evidence="6 7" key="1">
    <citation type="submission" date="2017-01" db="EMBL/GenBank/DDBJ databases">
        <title>Novel large sulfur bacteria in the metagenomes of groundwater-fed chemosynthetic microbial mats in the Lake Huron basin.</title>
        <authorList>
            <person name="Sharrar A.M."/>
            <person name="Flood B.E."/>
            <person name="Bailey J.V."/>
            <person name="Jones D.S."/>
            <person name="Biddanda B."/>
            <person name="Ruberg S.A."/>
            <person name="Marcus D.N."/>
            <person name="Dick G.J."/>
        </authorList>
    </citation>
    <scope>NUCLEOTIDE SEQUENCE [LARGE SCALE GENOMIC DNA]</scope>
    <source>
        <strain evidence="6">A8</strain>
    </source>
</reference>
<dbReference type="AlphaFoldDB" id="A0A1Y1QP25"/>
<accession>A0A1Y1QP25</accession>
<dbReference type="Gene3D" id="1.10.357.10">
    <property type="entry name" value="Tetracycline Repressor, domain 2"/>
    <property type="match status" value="1"/>
</dbReference>
<evidence type="ECO:0000313" key="7">
    <source>
        <dbReference type="Proteomes" id="UP000192491"/>
    </source>
</evidence>
<keyword evidence="1" id="KW-0805">Transcription regulation</keyword>
<dbReference type="PRINTS" id="PR00455">
    <property type="entry name" value="HTHTETR"/>
</dbReference>
<evidence type="ECO:0000256" key="4">
    <source>
        <dbReference type="PROSITE-ProRule" id="PRU00335"/>
    </source>
</evidence>
<dbReference type="InterPro" id="IPR050109">
    <property type="entry name" value="HTH-type_TetR-like_transc_reg"/>
</dbReference>
<dbReference type="PANTHER" id="PTHR30055">
    <property type="entry name" value="HTH-TYPE TRANSCRIPTIONAL REGULATOR RUTR"/>
    <property type="match status" value="1"/>
</dbReference>
<dbReference type="GO" id="GO:0000976">
    <property type="term" value="F:transcription cis-regulatory region binding"/>
    <property type="evidence" value="ECO:0007669"/>
    <property type="project" value="TreeGrafter"/>
</dbReference>
<dbReference type="STRING" id="1123401.GCA_000621325_01070"/>
<protein>
    <submittedName>
        <fullName evidence="6">TetR family transcriptional regulator</fullName>
    </submittedName>
</protein>
<organism evidence="6 7">
    <name type="scientific">Thiothrix lacustris</name>
    <dbReference type="NCBI Taxonomy" id="525917"/>
    <lineage>
        <taxon>Bacteria</taxon>
        <taxon>Pseudomonadati</taxon>
        <taxon>Pseudomonadota</taxon>
        <taxon>Gammaproteobacteria</taxon>
        <taxon>Thiotrichales</taxon>
        <taxon>Thiotrichaceae</taxon>
        <taxon>Thiothrix</taxon>
    </lineage>
</organism>
<evidence type="ECO:0000256" key="2">
    <source>
        <dbReference type="ARBA" id="ARBA00023125"/>
    </source>
</evidence>
<dbReference type="InterPro" id="IPR023772">
    <property type="entry name" value="DNA-bd_HTH_TetR-type_CS"/>
</dbReference>
<dbReference type="InterPro" id="IPR036271">
    <property type="entry name" value="Tet_transcr_reg_TetR-rel_C_sf"/>
</dbReference>